<evidence type="ECO:0000313" key="3">
    <source>
        <dbReference type="EMBL" id="KGJ08021.1"/>
    </source>
</evidence>
<dbReference type="AlphaFoldDB" id="A0A099FCY2"/>
<dbReference type="Pfam" id="PF03724">
    <property type="entry name" value="META"/>
    <property type="match status" value="1"/>
</dbReference>
<dbReference type="PROSITE" id="PS51257">
    <property type="entry name" value="PROKAR_LIPOPROTEIN"/>
    <property type="match status" value="1"/>
</dbReference>
<organism evidence="3 4">
    <name type="scientific">Paracoccus sphaerophysae</name>
    <dbReference type="NCBI Taxonomy" id="690417"/>
    <lineage>
        <taxon>Bacteria</taxon>
        <taxon>Pseudomonadati</taxon>
        <taxon>Pseudomonadota</taxon>
        <taxon>Alphaproteobacteria</taxon>
        <taxon>Rhodobacterales</taxon>
        <taxon>Paracoccaceae</taxon>
        <taxon>Paracoccus</taxon>
    </lineage>
</organism>
<reference evidence="3 4" key="1">
    <citation type="submission" date="2014-09" db="EMBL/GenBank/DDBJ databases">
        <authorList>
            <person name="McGinnis J.M."/>
            <person name="Wolfgang W.J."/>
        </authorList>
    </citation>
    <scope>NUCLEOTIDE SEQUENCE [LARGE SCALE GENOMIC DNA]</scope>
    <source>
        <strain evidence="3 4">HAMBI 3106</strain>
    </source>
</reference>
<name>A0A099FCY2_9RHOB</name>
<comment type="caution">
    <text evidence="3">The sequence shown here is derived from an EMBL/GenBank/DDBJ whole genome shotgun (WGS) entry which is preliminary data.</text>
</comment>
<gene>
    <name evidence="3" type="ORF">IC63_06635</name>
</gene>
<evidence type="ECO:0000256" key="1">
    <source>
        <dbReference type="SAM" id="SignalP"/>
    </source>
</evidence>
<evidence type="ECO:0000313" key="4">
    <source>
        <dbReference type="Proteomes" id="UP000029917"/>
    </source>
</evidence>
<keyword evidence="4" id="KW-1185">Reference proteome</keyword>
<dbReference type="InterPro" id="IPR038670">
    <property type="entry name" value="HslJ-like_sf"/>
</dbReference>
<feature type="domain" description="DUF306" evidence="2">
    <location>
        <begin position="44"/>
        <end position="145"/>
    </location>
</feature>
<dbReference type="STRING" id="690417.IC63_06635"/>
<keyword evidence="1" id="KW-0732">Signal</keyword>
<proteinExistence type="predicted"/>
<accession>A0A099FCY2</accession>
<feature type="chain" id="PRO_5001954553" description="DUF306 domain-containing protein" evidence="1">
    <location>
        <begin position="25"/>
        <end position="152"/>
    </location>
</feature>
<dbReference type="RefSeq" id="WP_036718170.1">
    <property type="nucleotide sequence ID" value="NZ_JRKS01000014.1"/>
</dbReference>
<dbReference type="InterPro" id="IPR053147">
    <property type="entry name" value="Hsp_HslJ-like"/>
</dbReference>
<feature type="signal peptide" evidence="1">
    <location>
        <begin position="1"/>
        <end position="24"/>
    </location>
</feature>
<dbReference type="PANTHER" id="PTHR35535:SF1">
    <property type="entry name" value="HEAT SHOCK PROTEIN HSLJ"/>
    <property type="match status" value="1"/>
</dbReference>
<dbReference type="EMBL" id="JRKS01000014">
    <property type="protein sequence ID" value="KGJ08021.1"/>
    <property type="molecule type" value="Genomic_DNA"/>
</dbReference>
<dbReference type="OrthoDB" id="9809132at2"/>
<dbReference type="InterPro" id="IPR005184">
    <property type="entry name" value="DUF306_Meta_HslJ"/>
</dbReference>
<dbReference type="Gene3D" id="2.40.128.270">
    <property type="match status" value="1"/>
</dbReference>
<evidence type="ECO:0000259" key="2">
    <source>
        <dbReference type="Pfam" id="PF03724"/>
    </source>
</evidence>
<reference evidence="3 4" key="2">
    <citation type="submission" date="2014-10" db="EMBL/GenBank/DDBJ databases">
        <title>Paracoccus sanguinis sp. nov., isolated from clinical specimens of New York State patients.</title>
        <authorList>
            <person name="Mingle L.A."/>
            <person name="Cole J.A."/>
            <person name="Lapierre P."/>
            <person name="Musser K.A."/>
        </authorList>
    </citation>
    <scope>NUCLEOTIDE SEQUENCE [LARGE SCALE GENOMIC DNA]</scope>
    <source>
        <strain evidence="3 4">HAMBI 3106</strain>
    </source>
</reference>
<dbReference type="Proteomes" id="UP000029917">
    <property type="component" value="Unassembled WGS sequence"/>
</dbReference>
<dbReference type="PANTHER" id="PTHR35535">
    <property type="entry name" value="HEAT SHOCK PROTEIN HSLJ"/>
    <property type="match status" value="1"/>
</dbReference>
<protein>
    <recommendedName>
        <fullName evidence="2">DUF306 domain-containing protein</fullName>
    </recommendedName>
</protein>
<sequence>MPRAMLVPAILMLAACAAQTPVPAGPLPLPPEEVIPAPATGALIEGAAYDVVSIDGQLVPDGFGAGFTIRDGRLEGNDGCNALSGPVVQTERTLRIGPLVGTLMACPALVMDRAAGLARALAEVDGARHGPGATVALTRAGRDRVVVQQQRP</sequence>